<feature type="transmembrane region" description="Helical" evidence="7">
    <location>
        <begin position="278"/>
        <end position="299"/>
    </location>
</feature>
<keyword evidence="4 7" id="KW-1133">Transmembrane helix</keyword>
<evidence type="ECO:0000256" key="2">
    <source>
        <dbReference type="ARBA" id="ARBA00022475"/>
    </source>
</evidence>
<dbReference type="EMBL" id="CP002994">
    <property type="protein sequence ID" value="AEM82952.1"/>
    <property type="molecule type" value="Genomic_DNA"/>
</dbReference>
<dbReference type="Gene3D" id="1.20.1640.10">
    <property type="entry name" value="Multidrug efflux transporter AcrB transmembrane domain"/>
    <property type="match status" value="2"/>
</dbReference>
<feature type="transmembrane region" description="Helical" evidence="7">
    <location>
        <begin position="661"/>
        <end position="683"/>
    </location>
</feature>
<dbReference type="eggNOG" id="COG2409">
    <property type="taxonomic scope" value="Bacteria"/>
</dbReference>
<dbReference type="AlphaFoldDB" id="G2P378"/>
<keyword evidence="10" id="KW-1185">Reference proteome</keyword>
<keyword evidence="5 7" id="KW-0472">Membrane</keyword>
<dbReference type="Pfam" id="PF03176">
    <property type="entry name" value="MMPL"/>
    <property type="match status" value="2"/>
</dbReference>
<dbReference type="InterPro" id="IPR004869">
    <property type="entry name" value="MMPL_dom"/>
</dbReference>
<feature type="transmembrane region" description="Helical" evidence="7">
    <location>
        <begin position="226"/>
        <end position="250"/>
    </location>
</feature>
<feature type="transmembrane region" description="Helical" evidence="7">
    <location>
        <begin position="305"/>
        <end position="329"/>
    </location>
</feature>
<feature type="transmembrane region" description="Helical" evidence="7">
    <location>
        <begin position="200"/>
        <end position="220"/>
    </location>
</feature>
<dbReference type="PROSITE" id="PS51257">
    <property type="entry name" value="PROKAR_LIPOPROTEIN"/>
    <property type="match status" value="1"/>
</dbReference>
<feature type="transmembrane region" description="Helical" evidence="7">
    <location>
        <begin position="521"/>
        <end position="540"/>
    </location>
</feature>
<sequence length="764" mass="80196">MFVRLGRFDVARRVWVLAGAVLVLVVSCWACSGLSGRLSYGGFMAPAAEATRAADAIRTEVGEGGADVLVTFRSKELTAARPAFREAVEDALRRAPEGTVDRATTAWSSANPLLVSLDQHATVVPILLQGDGETGRTQSYLVLRDTLRAPGFEVTWTGPSAIISEIVQRSQRDLVRTELMVLPLMTLLMVFVFRGVVAALLPVVTGVLATAAALAALRAVADVIEVPYVTVNLVVAIGLAAGVDAGLLIVSRFREELRAGRTPAQAVAITVDTAGRTVALSGVVMTFIAVGLAFFPLGFVRALGIGAAAGLLVGALVTVTVLPALLFCLGERVDALSPAWLRRQGGRRDGALWGRVARAVMQKPIAYTCAVSALLLALAVPFLHTVIGFPDQRMLPAGAPARVAAERMEHDFAVSGLGTLQAIATFDHPVDRGRGHADLLTWTRNVSELPGARGVLVAGTTGNKAVIYVGQDHRVESDSAKSLVRAVRALPVPGGGGVLVGGASALAVDTMDTFYRLLPRVLAFMVVTSFVLLTVALRSLVLPLKALVMNGLSIGASFGALTWIFQDGHASRLLGAEPTGYVDALAPIVMLFLLIAVSMDYELFLLLRIREQYRLLGDDRESVAAGIERSGRVISAAAAAVLVVTACFATSSVVMVKEICVGVFLAVLIDAVLVRAVLVPAVMRLLGAANWWWPGFSWASGKSGKSRSGKGGRNSSAGKGGRNSSTGKGGRKSRTGKGGRPEAAPEHAARLPAPAEASAERQPR</sequence>
<feature type="domain" description="Membrane transport protein MMPL" evidence="8">
    <location>
        <begin position="467"/>
        <end position="694"/>
    </location>
</feature>
<proteinExistence type="predicted"/>
<evidence type="ECO:0000313" key="9">
    <source>
        <dbReference type="EMBL" id="AEM82952.1"/>
    </source>
</evidence>
<feature type="compositionally biased region" description="Low complexity" evidence="6">
    <location>
        <begin position="713"/>
        <end position="726"/>
    </location>
</feature>
<evidence type="ECO:0000313" key="10">
    <source>
        <dbReference type="Proteomes" id="UP000008703"/>
    </source>
</evidence>
<feature type="transmembrane region" description="Helical" evidence="7">
    <location>
        <begin position="365"/>
        <end position="387"/>
    </location>
</feature>
<evidence type="ECO:0000256" key="6">
    <source>
        <dbReference type="SAM" id="MobiDB-lite"/>
    </source>
</evidence>
<dbReference type="Proteomes" id="UP000008703">
    <property type="component" value="Chromosome"/>
</dbReference>
<protein>
    <submittedName>
        <fullName evidence="9">MMPL domain protein</fullName>
    </submittedName>
</protein>
<dbReference type="PANTHER" id="PTHR33406:SF13">
    <property type="entry name" value="MEMBRANE PROTEIN YDFJ"/>
    <property type="match status" value="1"/>
</dbReference>
<evidence type="ECO:0000259" key="8">
    <source>
        <dbReference type="Pfam" id="PF03176"/>
    </source>
</evidence>
<name>G2P378_STRV4</name>
<evidence type="ECO:0000256" key="4">
    <source>
        <dbReference type="ARBA" id="ARBA00022989"/>
    </source>
</evidence>
<feature type="domain" description="Membrane transport protein MMPL" evidence="8">
    <location>
        <begin position="45"/>
        <end position="366"/>
    </location>
</feature>
<organism evidence="9 10">
    <name type="scientific">Streptomyces violaceusniger (strain Tu 4113)</name>
    <dbReference type="NCBI Taxonomy" id="653045"/>
    <lineage>
        <taxon>Bacteria</taxon>
        <taxon>Bacillati</taxon>
        <taxon>Actinomycetota</taxon>
        <taxon>Actinomycetes</taxon>
        <taxon>Kitasatosporales</taxon>
        <taxon>Streptomycetaceae</taxon>
        <taxon>Streptomyces</taxon>
        <taxon>Streptomyces violaceusniger group</taxon>
    </lineage>
</organism>
<feature type="transmembrane region" description="Helical" evidence="7">
    <location>
        <begin position="547"/>
        <end position="565"/>
    </location>
</feature>
<dbReference type="KEGG" id="svl:Strvi_3265"/>
<feature type="region of interest" description="Disordered" evidence="6">
    <location>
        <begin position="700"/>
        <end position="764"/>
    </location>
</feature>
<evidence type="ECO:0000256" key="7">
    <source>
        <dbReference type="SAM" id="Phobius"/>
    </source>
</evidence>
<dbReference type="RefSeq" id="WP_014056450.1">
    <property type="nucleotide sequence ID" value="NC_015957.1"/>
</dbReference>
<dbReference type="PANTHER" id="PTHR33406">
    <property type="entry name" value="MEMBRANE PROTEIN MJ1562-RELATED"/>
    <property type="match status" value="1"/>
</dbReference>
<keyword evidence="3 7" id="KW-0812">Transmembrane</keyword>
<evidence type="ECO:0000256" key="5">
    <source>
        <dbReference type="ARBA" id="ARBA00023136"/>
    </source>
</evidence>
<reference evidence="9" key="1">
    <citation type="submission" date="2011-08" db="EMBL/GenBank/DDBJ databases">
        <title>Complete sequence of chromosome of Streptomyces violaceusniger Tu 4113.</title>
        <authorList>
            <consortium name="US DOE Joint Genome Institute"/>
            <person name="Lucas S."/>
            <person name="Han J."/>
            <person name="Lapidus A."/>
            <person name="Cheng J.-F."/>
            <person name="Goodwin L."/>
            <person name="Pitluck S."/>
            <person name="Peters L."/>
            <person name="Ivanova N."/>
            <person name="Daligault H."/>
            <person name="Detter J.C."/>
            <person name="Han C."/>
            <person name="Tapia R."/>
            <person name="Land M."/>
            <person name="Hauser L."/>
            <person name="Kyrpides N."/>
            <person name="Ivanova N."/>
            <person name="Pagani I."/>
            <person name="Hagen A."/>
            <person name="Katz L."/>
            <person name="Fiedler H.-P."/>
            <person name="Keasling J."/>
            <person name="Fortman J."/>
            <person name="Woyke T."/>
        </authorList>
    </citation>
    <scope>NUCLEOTIDE SEQUENCE [LARGE SCALE GENOMIC DNA]</scope>
    <source>
        <strain evidence="9">Tu 4113</strain>
    </source>
</reference>
<evidence type="ECO:0000256" key="3">
    <source>
        <dbReference type="ARBA" id="ARBA00022692"/>
    </source>
</evidence>
<dbReference type="GO" id="GO:0005886">
    <property type="term" value="C:plasma membrane"/>
    <property type="evidence" value="ECO:0007669"/>
    <property type="project" value="UniProtKB-SubCell"/>
</dbReference>
<accession>G2P378</accession>
<feature type="transmembrane region" description="Helical" evidence="7">
    <location>
        <begin position="633"/>
        <end position="655"/>
    </location>
</feature>
<gene>
    <name evidence="9" type="ORF">Strvi_3265</name>
</gene>
<comment type="subcellular location">
    <subcellularLocation>
        <location evidence="1">Cell membrane</location>
        <topology evidence="1">Multi-pass membrane protein</topology>
    </subcellularLocation>
</comment>
<feature type="compositionally biased region" description="Basic and acidic residues" evidence="6">
    <location>
        <begin position="739"/>
        <end position="749"/>
    </location>
</feature>
<keyword evidence="2" id="KW-1003">Cell membrane</keyword>
<dbReference type="InterPro" id="IPR050545">
    <property type="entry name" value="Mycobact_MmpL"/>
</dbReference>
<feature type="transmembrane region" description="Helical" evidence="7">
    <location>
        <begin position="585"/>
        <end position="607"/>
    </location>
</feature>
<evidence type="ECO:0000256" key="1">
    <source>
        <dbReference type="ARBA" id="ARBA00004651"/>
    </source>
</evidence>
<dbReference type="SUPFAM" id="SSF82866">
    <property type="entry name" value="Multidrug efflux transporter AcrB transmembrane domain"/>
    <property type="match status" value="2"/>
</dbReference>
<dbReference type="HOGENOM" id="CLU_005108_5_1_11"/>